<protein>
    <submittedName>
        <fullName evidence="1">Uncharacterized protein</fullName>
    </submittedName>
</protein>
<comment type="caution">
    <text evidence="1">The sequence shown here is derived from an EMBL/GenBank/DDBJ whole genome shotgun (WGS) entry which is preliminary data.</text>
</comment>
<evidence type="ECO:0000313" key="1">
    <source>
        <dbReference type="EMBL" id="RNF64007.1"/>
    </source>
</evidence>
<organism evidence="1">
    <name type="scientific">Acidithiobacillus sulfuriphilus</name>
    <dbReference type="NCBI Taxonomy" id="1867749"/>
    <lineage>
        <taxon>Bacteria</taxon>
        <taxon>Pseudomonadati</taxon>
        <taxon>Pseudomonadota</taxon>
        <taxon>Acidithiobacillia</taxon>
        <taxon>Acidithiobacillales</taxon>
        <taxon>Acidithiobacillaceae</taxon>
        <taxon>Acidithiobacillus</taxon>
    </lineage>
</organism>
<dbReference type="EMBL" id="RIZI01000153">
    <property type="protein sequence ID" value="RNF64007.1"/>
    <property type="molecule type" value="Genomic_DNA"/>
</dbReference>
<reference evidence="1" key="1">
    <citation type="submission" date="2018-10" db="EMBL/GenBank/DDBJ databases">
        <title>Acidithiobacillus sulfuriphilus sp. nov.: an extremely acidophilic sulfur-oxidizing chemolithotroph isolated from a neutral pH environment.</title>
        <authorList>
            <person name="Falagan C."/>
            <person name="Moya-Beltran A."/>
            <person name="Quatrini R."/>
            <person name="Johnson D.B."/>
        </authorList>
    </citation>
    <scope>NUCLEOTIDE SEQUENCE [LARGE SCALE GENOMIC DNA]</scope>
    <source>
        <strain evidence="1">CJ-2</strain>
    </source>
</reference>
<sequence>MGNATTTLTDAVWVTQETIKVSNREILHLCIHIGSKRTLRTNKLKNLKRRVITSETSGGLTIPRNDASPVILACVPELDPMICFFSTIEQYTWHRIDECRIEIQSEFFYFYFQ</sequence>
<accession>A0A3M8R630</accession>
<proteinExistence type="predicted"/>
<dbReference type="AlphaFoldDB" id="A0A3M8R630"/>
<gene>
    <name evidence="1" type="ORF">EC580_06030</name>
</gene>
<name>A0A3M8R630_9PROT</name>